<dbReference type="InterPro" id="IPR028082">
    <property type="entry name" value="Peripla_BP_I"/>
</dbReference>
<protein>
    <submittedName>
        <fullName evidence="7">ABC transporter substrate-binding protein</fullName>
    </submittedName>
</protein>
<evidence type="ECO:0000313" key="8">
    <source>
        <dbReference type="Proteomes" id="UP000487350"/>
    </source>
</evidence>
<evidence type="ECO:0000256" key="4">
    <source>
        <dbReference type="ARBA" id="ARBA00022970"/>
    </source>
</evidence>
<dbReference type="Proteomes" id="UP000487350">
    <property type="component" value="Unassembled WGS sequence"/>
</dbReference>
<evidence type="ECO:0000259" key="6">
    <source>
        <dbReference type="Pfam" id="PF13458"/>
    </source>
</evidence>
<reference evidence="7 8" key="1">
    <citation type="submission" date="2019-11" db="EMBL/GenBank/DDBJ databases">
        <title>Caenimonas koreensis gen. nov., sp. nov., isolated from activated sludge.</title>
        <authorList>
            <person name="Seung H.R."/>
        </authorList>
    </citation>
    <scope>NUCLEOTIDE SEQUENCE [LARGE SCALE GENOMIC DNA]</scope>
    <source>
        <strain evidence="7 8">EMB320</strain>
    </source>
</reference>
<feature type="domain" description="Leucine-binding protein" evidence="6">
    <location>
        <begin position="25"/>
        <end position="365"/>
    </location>
</feature>
<dbReference type="OrthoDB" id="8882555at2"/>
<accession>A0A844B4V1</accession>
<dbReference type="PANTHER" id="PTHR47235:SF1">
    <property type="entry name" value="BLR6548 PROTEIN"/>
    <property type="match status" value="1"/>
</dbReference>
<keyword evidence="2" id="KW-0813">Transport</keyword>
<sequence length="370" mass="39414">MKSVVFAFVLAAAALAANAQGDKWVIGQSVPLTGSNAAFGKDIRDGAKAYFAHVNSRGGVQGKQIELVSLDDKNDRKQAAANTKTLLEEKNPLALFGYASATLSLDAIPQAEKADVAFFAPFSGANPVRVNNPVLFTMRASYGEEMEKILNFWMSLGLKRVTVVHYEDEVGKQNFEVVQKYLQKINLVPQALPLKRNVPITKVEVDALLAQQPDLILHTILSGAAATFQKQLVEMGRIVPTSSLSFIGADQFITAAGASASGVSITQVVPNPSSQQVPVVRECAKAIADSGITTPMNSTQLEACIAAKTLVEGIRRAKAPVSARTVLAALSNLGTYDLGGYKVAFSSGAHHGSKFVDLAMVTRDGRLLSR</sequence>
<gene>
    <name evidence="7" type="ORF">GHT07_13210</name>
</gene>
<proteinExistence type="inferred from homology"/>
<keyword evidence="8" id="KW-1185">Reference proteome</keyword>
<evidence type="ECO:0000256" key="2">
    <source>
        <dbReference type="ARBA" id="ARBA00022448"/>
    </source>
</evidence>
<organism evidence="7 8">
    <name type="scientific">Caenimonas koreensis DSM 17982</name>
    <dbReference type="NCBI Taxonomy" id="1121255"/>
    <lineage>
        <taxon>Bacteria</taxon>
        <taxon>Pseudomonadati</taxon>
        <taxon>Pseudomonadota</taxon>
        <taxon>Betaproteobacteria</taxon>
        <taxon>Burkholderiales</taxon>
        <taxon>Comamonadaceae</taxon>
        <taxon>Caenimonas</taxon>
    </lineage>
</organism>
<name>A0A844B4V1_9BURK</name>
<keyword evidence="4" id="KW-0029">Amino-acid transport</keyword>
<dbReference type="EMBL" id="WJBU01000011">
    <property type="protein sequence ID" value="MRD48242.1"/>
    <property type="molecule type" value="Genomic_DNA"/>
</dbReference>
<keyword evidence="3 5" id="KW-0732">Signal</keyword>
<feature type="signal peptide" evidence="5">
    <location>
        <begin position="1"/>
        <end position="19"/>
    </location>
</feature>
<dbReference type="RefSeq" id="WP_153585552.1">
    <property type="nucleotide sequence ID" value="NZ_WJBU01000011.1"/>
</dbReference>
<dbReference type="SUPFAM" id="SSF53822">
    <property type="entry name" value="Periplasmic binding protein-like I"/>
    <property type="match status" value="1"/>
</dbReference>
<dbReference type="Pfam" id="PF13458">
    <property type="entry name" value="Peripla_BP_6"/>
    <property type="match status" value="1"/>
</dbReference>
<dbReference type="Gene3D" id="3.40.50.2300">
    <property type="match status" value="2"/>
</dbReference>
<dbReference type="PRINTS" id="PR00337">
    <property type="entry name" value="LEUILEVALBP"/>
</dbReference>
<comment type="similarity">
    <text evidence="1">Belongs to the leucine-binding protein family.</text>
</comment>
<dbReference type="InterPro" id="IPR028081">
    <property type="entry name" value="Leu-bd"/>
</dbReference>
<dbReference type="CDD" id="cd06326">
    <property type="entry name" value="PBP1_ABC_ligand_binding-like"/>
    <property type="match status" value="1"/>
</dbReference>
<comment type="caution">
    <text evidence="7">The sequence shown here is derived from an EMBL/GenBank/DDBJ whole genome shotgun (WGS) entry which is preliminary data.</text>
</comment>
<dbReference type="PANTHER" id="PTHR47235">
    <property type="entry name" value="BLR6548 PROTEIN"/>
    <property type="match status" value="1"/>
</dbReference>
<dbReference type="GO" id="GO:0006865">
    <property type="term" value="P:amino acid transport"/>
    <property type="evidence" value="ECO:0007669"/>
    <property type="project" value="UniProtKB-KW"/>
</dbReference>
<dbReference type="InterPro" id="IPR000709">
    <property type="entry name" value="Leu_Ile_Val-bd"/>
</dbReference>
<evidence type="ECO:0000256" key="5">
    <source>
        <dbReference type="SAM" id="SignalP"/>
    </source>
</evidence>
<evidence type="ECO:0000313" key="7">
    <source>
        <dbReference type="EMBL" id="MRD48242.1"/>
    </source>
</evidence>
<evidence type="ECO:0000256" key="3">
    <source>
        <dbReference type="ARBA" id="ARBA00022729"/>
    </source>
</evidence>
<dbReference type="AlphaFoldDB" id="A0A844B4V1"/>
<feature type="chain" id="PRO_5032528312" evidence="5">
    <location>
        <begin position="20"/>
        <end position="370"/>
    </location>
</feature>
<evidence type="ECO:0000256" key="1">
    <source>
        <dbReference type="ARBA" id="ARBA00010062"/>
    </source>
</evidence>